<reference evidence="7" key="1">
    <citation type="submission" date="2015-07" db="EMBL/GenBank/DDBJ databases">
        <title>Discovery of a poly(ethylene terephthalate assimilation.</title>
        <authorList>
            <person name="Yoshida S."/>
            <person name="Hiraga K."/>
            <person name="Takehana T."/>
            <person name="Taniguchi I."/>
            <person name="Yamaji H."/>
            <person name="Maeda Y."/>
            <person name="Toyohara K."/>
            <person name="Miyamoto K."/>
            <person name="Kimura Y."/>
            <person name="Oda K."/>
        </authorList>
    </citation>
    <scope>NUCLEOTIDE SEQUENCE [LARGE SCALE GENOMIC DNA]</scope>
    <source>
        <strain evidence="7">NBRC 110686 / TISTR 2288 / 201-F6</strain>
    </source>
</reference>
<dbReference type="InterPro" id="IPR005471">
    <property type="entry name" value="Tscrpt_reg_IclR_N"/>
</dbReference>
<dbReference type="InterPro" id="IPR014757">
    <property type="entry name" value="Tscrpt_reg_IclR_C"/>
</dbReference>
<sequence length="281" mass="30954">MSPHRPDRWGRAPAIRFWAHRRRPATRAENIIDKTLLKGLAVLEAVVEQQGRARTIEELAAELKLTKSNVHRTLQTLAHAKYLAKNESTGSYHSTMKLFELGAKQLSRFDVRTFAPPFMRALADETGETVHLSILEGFSVVYIDKIDSPQPVRSYTAIGGRAPAYAVATGKAMLAYQPDGYLDRHADELKRHTQATIASLPVLKEELARVVRTGYAVNRGEWRETVGGLAVTIFNGLNQVVAALGISGPLERLSIGKLNEFAPLVKKNAAEISKAMGYRGG</sequence>
<dbReference type="Proteomes" id="UP000037660">
    <property type="component" value="Unassembled WGS sequence"/>
</dbReference>
<keyword evidence="3" id="KW-0804">Transcription</keyword>
<feature type="domain" description="IclR-ED" evidence="5">
    <location>
        <begin position="97"/>
        <end position="278"/>
    </location>
</feature>
<dbReference type="SUPFAM" id="SSF46785">
    <property type="entry name" value="Winged helix' DNA-binding domain"/>
    <property type="match status" value="1"/>
</dbReference>
<dbReference type="GO" id="GO:0003700">
    <property type="term" value="F:DNA-binding transcription factor activity"/>
    <property type="evidence" value="ECO:0007669"/>
    <property type="project" value="TreeGrafter"/>
</dbReference>
<gene>
    <name evidence="6" type="ORF">ISF6_1163</name>
</gene>
<dbReference type="Pfam" id="PF01614">
    <property type="entry name" value="IclR_C"/>
    <property type="match status" value="1"/>
</dbReference>
<dbReference type="PROSITE" id="PS51078">
    <property type="entry name" value="ICLR_ED"/>
    <property type="match status" value="1"/>
</dbReference>
<evidence type="ECO:0000256" key="1">
    <source>
        <dbReference type="ARBA" id="ARBA00023015"/>
    </source>
</evidence>
<evidence type="ECO:0000313" key="6">
    <source>
        <dbReference type="EMBL" id="GAP35392.1"/>
    </source>
</evidence>
<dbReference type="InterPro" id="IPR036390">
    <property type="entry name" value="WH_DNA-bd_sf"/>
</dbReference>
<dbReference type="InterPro" id="IPR050707">
    <property type="entry name" value="HTH_MetabolicPath_Reg"/>
</dbReference>
<keyword evidence="2" id="KW-0238">DNA-binding</keyword>
<feature type="domain" description="HTH iclR-type" evidence="4">
    <location>
        <begin position="33"/>
        <end position="96"/>
    </location>
</feature>
<dbReference type="InterPro" id="IPR036388">
    <property type="entry name" value="WH-like_DNA-bd_sf"/>
</dbReference>
<dbReference type="SUPFAM" id="SSF55781">
    <property type="entry name" value="GAF domain-like"/>
    <property type="match status" value="1"/>
</dbReference>
<comment type="caution">
    <text evidence="6">The sequence shown here is derived from an EMBL/GenBank/DDBJ whole genome shotgun (WGS) entry which is preliminary data.</text>
</comment>
<dbReference type="EMBL" id="BBYR01000022">
    <property type="protein sequence ID" value="GAP35392.1"/>
    <property type="molecule type" value="Genomic_DNA"/>
</dbReference>
<keyword evidence="1" id="KW-0805">Transcription regulation</keyword>
<proteinExistence type="predicted"/>
<dbReference type="Gene3D" id="3.30.450.40">
    <property type="match status" value="1"/>
</dbReference>
<evidence type="ECO:0000259" key="4">
    <source>
        <dbReference type="PROSITE" id="PS51077"/>
    </source>
</evidence>
<dbReference type="GO" id="GO:0003677">
    <property type="term" value="F:DNA binding"/>
    <property type="evidence" value="ECO:0007669"/>
    <property type="project" value="UniProtKB-KW"/>
</dbReference>
<evidence type="ECO:0000259" key="5">
    <source>
        <dbReference type="PROSITE" id="PS51078"/>
    </source>
</evidence>
<evidence type="ECO:0000256" key="3">
    <source>
        <dbReference type="ARBA" id="ARBA00023163"/>
    </source>
</evidence>
<dbReference type="PANTHER" id="PTHR30136">
    <property type="entry name" value="HELIX-TURN-HELIX TRANSCRIPTIONAL REGULATOR, ICLR FAMILY"/>
    <property type="match status" value="1"/>
</dbReference>
<dbReference type="PANTHER" id="PTHR30136:SF24">
    <property type="entry name" value="HTH-TYPE TRANSCRIPTIONAL REPRESSOR ALLR"/>
    <property type="match status" value="1"/>
</dbReference>
<reference evidence="6 7" key="2">
    <citation type="journal article" date="2016" name="Science">
        <title>A bacterium that degrades and assimilates poly(ethylene terephthalate).</title>
        <authorList>
            <person name="Yoshida S."/>
            <person name="Hiraga K."/>
            <person name="Takehana T."/>
            <person name="Taniguchi I."/>
            <person name="Yamaji H."/>
            <person name="Maeda Y."/>
            <person name="Toyohara K."/>
            <person name="Miyamoto K."/>
            <person name="Kimura Y."/>
            <person name="Oda K."/>
        </authorList>
    </citation>
    <scope>NUCLEOTIDE SEQUENCE [LARGE SCALE GENOMIC DNA]</scope>
    <source>
        <strain evidence="7">NBRC 110686 / TISTR 2288 / 201-F6</strain>
    </source>
</reference>
<dbReference type="SMART" id="SM00346">
    <property type="entry name" value="HTH_ICLR"/>
    <property type="match status" value="1"/>
</dbReference>
<dbReference type="GO" id="GO:0045892">
    <property type="term" value="P:negative regulation of DNA-templated transcription"/>
    <property type="evidence" value="ECO:0007669"/>
    <property type="project" value="TreeGrafter"/>
</dbReference>
<accession>A0A0K8NYB0</accession>
<dbReference type="STRING" id="1547922.ISF6_1163"/>
<organism evidence="6 7">
    <name type="scientific">Piscinibacter sakaiensis</name>
    <name type="common">Ideonella sakaiensis</name>
    <dbReference type="NCBI Taxonomy" id="1547922"/>
    <lineage>
        <taxon>Bacteria</taxon>
        <taxon>Pseudomonadati</taxon>
        <taxon>Pseudomonadota</taxon>
        <taxon>Betaproteobacteria</taxon>
        <taxon>Burkholderiales</taxon>
        <taxon>Sphaerotilaceae</taxon>
        <taxon>Piscinibacter</taxon>
    </lineage>
</organism>
<evidence type="ECO:0000313" key="7">
    <source>
        <dbReference type="Proteomes" id="UP000037660"/>
    </source>
</evidence>
<keyword evidence="7" id="KW-1185">Reference proteome</keyword>
<dbReference type="Pfam" id="PF09339">
    <property type="entry name" value="HTH_IclR"/>
    <property type="match status" value="1"/>
</dbReference>
<dbReference type="Gene3D" id="1.10.10.10">
    <property type="entry name" value="Winged helix-like DNA-binding domain superfamily/Winged helix DNA-binding domain"/>
    <property type="match status" value="1"/>
</dbReference>
<evidence type="ECO:0000256" key="2">
    <source>
        <dbReference type="ARBA" id="ARBA00023125"/>
    </source>
</evidence>
<name>A0A0K8NYB0_PISS1</name>
<dbReference type="AlphaFoldDB" id="A0A0K8NYB0"/>
<dbReference type="InterPro" id="IPR029016">
    <property type="entry name" value="GAF-like_dom_sf"/>
</dbReference>
<protein>
    <submittedName>
        <fullName evidence="6">Transcriptional regulator, IclR family</fullName>
    </submittedName>
</protein>
<dbReference type="PROSITE" id="PS51077">
    <property type="entry name" value="HTH_ICLR"/>
    <property type="match status" value="1"/>
</dbReference>